<feature type="transmembrane region" description="Helical" evidence="2">
    <location>
        <begin position="856"/>
        <end position="879"/>
    </location>
</feature>
<accession>A0A0G4F0C3</accession>
<gene>
    <name evidence="5" type="ORF">Cvel_14448</name>
</gene>
<dbReference type="Pfam" id="PF02263">
    <property type="entry name" value="GBP"/>
    <property type="match status" value="1"/>
</dbReference>
<keyword evidence="2" id="KW-0472">Membrane</keyword>
<name>A0A0G4F0C3_9ALVE</name>
<dbReference type="PhylomeDB" id="A0A0G4F0C3"/>
<keyword evidence="3" id="KW-0732">Signal</keyword>
<feature type="compositionally biased region" description="Low complexity" evidence="1">
    <location>
        <begin position="948"/>
        <end position="964"/>
    </location>
</feature>
<evidence type="ECO:0000259" key="4">
    <source>
        <dbReference type="Pfam" id="PF02263"/>
    </source>
</evidence>
<feature type="transmembrane region" description="Helical" evidence="2">
    <location>
        <begin position="824"/>
        <end position="844"/>
    </location>
</feature>
<proteinExistence type="predicted"/>
<feature type="compositionally biased region" description="Basic and acidic residues" evidence="1">
    <location>
        <begin position="502"/>
        <end position="511"/>
    </location>
</feature>
<feature type="chain" id="PRO_5005188101" description="Guanylate-binding protein N-terminal domain-containing protein" evidence="3">
    <location>
        <begin position="30"/>
        <end position="974"/>
    </location>
</feature>
<dbReference type="GO" id="GO:0005525">
    <property type="term" value="F:GTP binding"/>
    <property type="evidence" value="ECO:0007669"/>
    <property type="project" value="InterPro"/>
</dbReference>
<dbReference type="InterPro" id="IPR015894">
    <property type="entry name" value="Guanylate-bd_N"/>
</dbReference>
<keyword evidence="2" id="KW-1133">Transmembrane helix</keyword>
<feature type="compositionally biased region" description="Gly residues" evidence="1">
    <location>
        <begin position="965"/>
        <end position="974"/>
    </location>
</feature>
<evidence type="ECO:0000313" key="5">
    <source>
        <dbReference type="EMBL" id="CEM04922.1"/>
    </source>
</evidence>
<dbReference type="EMBL" id="CDMZ01000031">
    <property type="protein sequence ID" value="CEM04922.1"/>
    <property type="molecule type" value="Genomic_DNA"/>
</dbReference>
<evidence type="ECO:0000256" key="3">
    <source>
        <dbReference type="SAM" id="SignalP"/>
    </source>
</evidence>
<dbReference type="SUPFAM" id="SSF52540">
    <property type="entry name" value="P-loop containing nucleoside triphosphate hydrolases"/>
    <property type="match status" value="1"/>
</dbReference>
<evidence type="ECO:0000256" key="1">
    <source>
        <dbReference type="SAM" id="MobiDB-lite"/>
    </source>
</evidence>
<feature type="region of interest" description="Disordered" evidence="1">
    <location>
        <begin position="942"/>
        <end position="974"/>
    </location>
</feature>
<evidence type="ECO:0000256" key="2">
    <source>
        <dbReference type="SAM" id="Phobius"/>
    </source>
</evidence>
<dbReference type="PANTHER" id="PTHR10751">
    <property type="entry name" value="GUANYLATE BINDING PROTEIN"/>
    <property type="match status" value="1"/>
</dbReference>
<feature type="domain" description="Guanylate-binding protein N-terminal" evidence="4">
    <location>
        <begin position="43"/>
        <end position="306"/>
    </location>
</feature>
<organism evidence="5">
    <name type="scientific">Chromera velia CCMP2878</name>
    <dbReference type="NCBI Taxonomy" id="1169474"/>
    <lineage>
        <taxon>Eukaryota</taxon>
        <taxon>Sar</taxon>
        <taxon>Alveolata</taxon>
        <taxon>Colpodellida</taxon>
        <taxon>Chromeraceae</taxon>
        <taxon>Chromera</taxon>
    </lineage>
</organism>
<dbReference type="GO" id="GO:0003924">
    <property type="term" value="F:GTPase activity"/>
    <property type="evidence" value="ECO:0007669"/>
    <property type="project" value="InterPro"/>
</dbReference>
<dbReference type="Gene3D" id="3.40.50.300">
    <property type="entry name" value="P-loop containing nucleotide triphosphate hydrolases"/>
    <property type="match status" value="1"/>
</dbReference>
<protein>
    <recommendedName>
        <fullName evidence="4">Guanylate-binding protein N-terminal domain-containing protein</fullName>
    </recommendedName>
</protein>
<feature type="signal peptide" evidence="3">
    <location>
        <begin position="1"/>
        <end position="29"/>
    </location>
</feature>
<dbReference type="VEuPathDB" id="CryptoDB:Cvel_14448"/>
<sequence length="974" mass="107876">MVLRRSFVASLAPFFFVVVLSLVVQHVCAKAVQLVVPVDQHEGLAVQEGAAKALVKLDEPLYVISVVGPVHSGKSFMQNQLIKLSQGDFAVRGDLFELGYTVDAKTEGLWMFPVPMRNNRGTLVFLDSEGLFASNATELYDAKIYAIASLLSSHVLFNSVKMIDQQMIEMLEMLAKRAQLFGFRAQADHPELRSQPIGHVVDSLTSPHLSWVVQDFVSRVPHGTPTDWLRSLLGALRRERQRTSNEQNPLMLDKLFSSYEAHVLPPPAAKTKVLTELDKAEPSQIEEEYWQALSKLHTEVFSPDALHAKAKLGPDGSPMTGAQLAQLLNFLVAAMGEQQFPTVAPAWESFSRQQANVATEAVERQFDRGLSVIGAKKVDVVSVLPGGSRASVSRVREVWTPSEASLVFSRSFEEALRLWDKLALGLGKWEETGREALSSSMEERRGEVMETVCTDALKFCEAAERKSFEELTPMLNSLDLPLHGGELDRSLQKVGEERVSSRRNFINRERGGPVNEEGDGNGRGGSSESLVETECCQKAFSESARRWSLEATAVREKNQRRKTELLESAAGAALEIFTVSAGRITPNVLRKKNLKDLTAELSALVTQSAATFEERTARLKDDGQRAIYRSSTGAEAQEKVKGAKREWNDLCKKDGERLLDPLSKEHSDDVRRLRSQMPLDEAALTSLLKQKETSTHQSFRERHALCVESAAFPSLESRLLKTCSAAADSARRENTEALKREVIGPLSAASVQLRAVVDSFWFPSSLERRAIDVGLKALRAVQLQRKQDGRPEIGERLMRSVVDSWISSDLDYLRQKVLDRRDRGILVVTVWGGTILHLCLSLVFSGPFSLLSVSLMGSLLLSAAVSWSAVLQMGLVYAVRLFTPLVPSFVFWAVALLAGAAAILVCLRQQKEEGHYGRQQQTSGATAVPLPPNLHHAATQRGAFCHRPQQQQQPQQRMNVNNPFGNGGRRGFVW</sequence>
<reference evidence="5" key="1">
    <citation type="submission" date="2014-11" db="EMBL/GenBank/DDBJ databases">
        <authorList>
            <person name="Otto D Thomas"/>
            <person name="Naeem Raeece"/>
        </authorList>
    </citation>
    <scope>NUCLEOTIDE SEQUENCE</scope>
</reference>
<feature type="region of interest" description="Disordered" evidence="1">
    <location>
        <begin position="502"/>
        <end position="528"/>
    </location>
</feature>
<keyword evidence="2" id="KW-0812">Transmembrane</keyword>
<dbReference type="AlphaFoldDB" id="A0A0G4F0C3"/>
<feature type="transmembrane region" description="Helical" evidence="2">
    <location>
        <begin position="885"/>
        <end position="907"/>
    </location>
</feature>
<dbReference type="InterPro" id="IPR027417">
    <property type="entry name" value="P-loop_NTPase"/>
</dbReference>